<dbReference type="GO" id="GO:0015833">
    <property type="term" value="P:peptide transport"/>
    <property type="evidence" value="ECO:0007669"/>
    <property type="project" value="InterPro"/>
</dbReference>
<evidence type="ECO:0000256" key="7">
    <source>
        <dbReference type="ARBA" id="ARBA00023136"/>
    </source>
</evidence>
<dbReference type="InterPro" id="IPR027417">
    <property type="entry name" value="P-loop_NTPase"/>
</dbReference>
<dbReference type="PANTHER" id="PTHR43297:SF2">
    <property type="entry name" value="DIPEPTIDE TRANSPORT ATP-BINDING PROTEIN DPPD"/>
    <property type="match status" value="1"/>
</dbReference>
<proteinExistence type="inferred from homology"/>
<keyword evidence="4" id="KW-1003">Cell membrane</keyword>
<dbReference type="NCBIfam" id="TIGR01727">
    <property type="entry name" value="oligo_HPY"/>
    <property type="match status" value="1"/>
</dbReference>
<accession>A0A6C1C698</accession>
<dbReference type="PROSITE" id="PS00211">
    <property type="entry name" value="ABC_TRANSPORTER_1"/>
    <property type="match status" value="1"/>
</dbReference>
<evidence type="ECO:0000313" key="8">
    <source>
        <dbReference type="EMBL" id="TGG80916.1"/>
    </source>
</evidence>
<evidence type="ECO:0000256" key="5">
    <source>
        <dbReference type="ARBA" id="ARBA00022741"/>
    </source>
</evidence>
<dbReference type="FunFam" id="3.40.50.300:FF:000016">
    <property type="entry name" value="Oligopeptide ABC transporter ATP-binding component"/>
    <property type="match status" value="1"/>
</dbReference>
<organism evidence="8 9">
    <name type="scientific">Streptomyces albus</name>
    <dbReference type="NCBI Taxonomy" id="1888"/>
    <lineage>
        <taxon>Bacteria</taxon>
        <taxon>Bacillati</taxon>
        <taxon>Actinomycetota</taxon>
        <taxon>Actinomycetes</taxon>
        <taxon>Kitasatosporales</taxon>
        <taxon>Streptomycetaceae</taxon>
        <taxon>Streptomyces</taxon>
    </lineage>
</organism>
<evidence type="ECO:0000313" key="9">
    <source>
        <dbReference type="Proteomes" id="UP000298111"/>
    </source>
</evidence>
<dbReference type="InterPro" id="IPR013563">
    <property type="entry name" value="Oligopep_ABC_C"/>
</dbReference>
<dbReference type="InterPro" id="IPR050388">
    <property type="entry name" value="ABC_Ni/Peptide_Import"/>
</dbReference>
<reference evidence="8 9" key="1">
    <citation type="submission" date="2018-10" db="EMBL/GenBank/DDBJ databases">
        <title>Isolation of pseudouridimycin from Streptomyces albus DSM 40763.</title>
        <authorList>
            <person name="Rosenqvist P."/>
            <person name="Metsae-Ketelae M."/>
            <person name="Virta P."/>
        </authorList>
    </citation>
    <scope>NUCLEOTIDE SEQUENCE [LARGE SCALE GENOMIC DNA]</scope>
    <source>
        <strain evidence="8 9">DSM 40763</strain>
    </source>
</reference>
<sequence length="380" mass="40486">MTETIGTTASPAGGYTERPLLEIDGLTLEVPGAARPLLADVTLSVGPGEVVGLVGESGSGKSTTAKAALGLLPDEARATGSVRVDGTEVLELRGEELRHHRARTVAMIHQDPRAALNPVRRVGDFLTERLALAGLTDRGAARERAVELLAAVGLSAPERRVRQRPHELSGGMLQRVVIAGALALDPRLLLADEATSALDVTTQAEILDLLRRLRAEGDTGLLFITHDLHLAAAYCDRVLVMYAGRIVEHRSAERLFADPRHPYTRGLLECSPSLEGTSAGIRPIPGRPPSLADALRGCPFAPRCAAAEPACEEWTPRPVPLEAEPGAQASCRRLPEARTTETGLREGGTVKTRIPEDGLAEARLLESGATESVPPRRSHR</sequence>
<evidence type="ECO:0000256" key="3">
    <source>
        <dbReference type="ARBA" id="ARBA00022448"/>
    </source>
</evidence>
<comment type="caution">
    <text evidence="8">The sequence shown here is derived from an EMBL/GenBank/DDBJ whole genome shotgun (WGS) entry which is preliminary data.</text>
</comment>
<dbReference type="Proteomes" id="UP000298111">
    <property type="component" value="Unassembled WGS sequence"/>
</dbReference>
<dbReference type="InterPro" id="IPR017871">
    <property type="entry name" value="ABC_transporter-like_CS"/>
</dbReference>
<dbReference type="PROSITE" id="PS50893">
    <property type="entry name" value="ABC_TRANSPORTER_2"/>
    <property type="match status" value="1"/>
</dbReference>
<evidence type="ECO:0000256" key="4">
    <source>
        <dbReference type="ARBA" id="ARBA00022475"/>
    </source>
</evidence>
<dbReference type="SMART" id="SM00382">
    <property type="entry name" value="AAA"/>
    <property type="match status" value="1"/>
</dbReference>
<dbReference type="CDD" id="cd03257">
    <property type="entry name" value="ABC_NikE_OppD_transporters"/>
    <property type="match status" value="1"/>
</dbReference>
<dbReference type="InterPro" id="IPR003439">
    <property type="entry name" value="ABC_transporter-like_ATP-bd"/>
</dbReference>
<name>A0A6C1C698_9ACTN</name>
<keyword evidence="3" id="KW-0813">Transport</keyword>
<dbReference type="EMBL" id="RCIY01000067">
    <property type="protein sequence ID" value="TGG80916.1"/>
    <property type="molecule type" value="Genomic_DNA"/>
</dbReference>
<keyword evidence="5" id="KW-0547">Nucleotide-binding</keyword>
<dbReference type="Pfam" id="PF00005">
    <property type="entry name" value="ABC_tran"/>
    <property type="match status" value="1"/>
</dbReference>
<dbReference type="GO" id="GO:0005524">
    <property type="term" value="F:ATP binding"/>
    <property type="evidence" value="ECO:0007669"/>
    <property type="project" value="UniProtKB-KW"/>
</dbReference>
<protein>
    <submittedName>
        <fullName evidence="8">ABC transporter ATP-binding protein</fullName>
    </submittedName>
</protein>
<dbReference type="InterPro" id="IPR003593">
    <property type="entry name" value="AAA+_ATPase"/>
</dbReference>
<dbReference type="Gene3D" id="3.40.50.300">
    <property type="entry name" value="P-loop containing nucleotide triphosphate hydrolases"/>
    <property type="match status" value="1"/>
</dbReference>
<dbReference type="GeneID" id="75182044"/>
<dbReference type="Pfam" id="PF08352">
    <property type="entry name" value="oligo_HPY"/>
    <property type="match status" value="1"/>
</dbReference>
<gene>
    <name evidence="8" type="ORF">D8771_20580</name>
</gene>
<dbReference type="GO" id="GO:0005886">
    <property type="term" value="C:plasma membrane"/>
    <property type="evidence" value="ECO:0007669"/>
    <property type="project" value="UniProtKB-SubCell"/>
</dbReference>
<dbReference type="SUPFAM" id="SSF52540">
    <property type="entry name" value="P-loop containing nucleoside triphosphate hydrolases"/>
    <property type="match status" value="1"/>
</dbReference>
<evidence type="ECO:0000256" key="6">
    <source>
        <dbReference type="ARBA" id="ARBA00022840"/>
    </source>
</evidence>
<dbReference type="PANTHER" id="PTHR43297">
    <property type="entry name" value="OLIGOPEPTIDE TRANSPORT ATP-BINDING PROTEIN APPD"/>
    <property type="match status" value="1"/>
</dbReference>
<dbReference type="RefSeq" id="WP_016472818.1">
    <property type="nucleotide sequence ID" value="NZ_BBQG01000012.1"/>
</dbReference>
<keyword evidence="6 8" id="KW-0067">ATP-binding</keyword>
<evidence type="ECO:0000256" key="1">
    <source>
        <dbReference type="ARBA" id="ARBA00004202"/>
    </source>
</evidence>
<dbReference type="GO" id="GO:0016887">
    <property type="term" value="F:ATP hydrolysis activity"/>
    <property type="evidence" value="ECO:0007669"/>
    <property type="project" value="InterPro"/>
</dbReference>
<evidence type="ECO:0000256" key="2">
    <source>
        <dbReference type="ARBA" id="ARBA00005417"/>
    </source>
</evidence>
<comment type="similarity">
    <text evidence="2">Belongs to the ABC transporter superfamily.</text>
</comment>
<dbReference type="AlphaFoldDB" id="A0A6C1C698"/>
<comment type="subcellular location">
    <subcellularLocation>
        <location evidence="1">Cell membrane</location>
        <topology evidence="1">Peripheral membrane protein</topology>
    </subcellularLocation>
</comment>
<keyword evidence="7" id="KW-0472">Membrane</keyword>